<organism evidence="1 2">
    <name type="scientific">Gemella haemolysans</name>
    <dbReference type="NCBI Taxonomy" id="1379"/>
    <lineage>
        <taxon>Bacteria</taxon>
        <taxon>Bacillati</taxon>
        <taxon>Bacillota</taxon>
        <taxon>Bacilli</taxon>
        <taxon>Bacillales</taxon>
        <taxon>Gemellaceae</taxon>
        <taxon>Gemella</taxon>
    </lineage>
</organism>
<dbReference type="EMBL" id="LSDC01000022">
    <property type="protein sequence ID" value="KXB62451.1"/>
    <property type="molecule type" value="Genomic_DNA"/>
</dbReference>
<proteinExistence type="predicted"/>
<dbReference type="STRING" id="1379.HMPREF3186_00396"/>
<dbReference type="Proteomes" id="UP000070355">
    <property type="component" value="Unassembled WGS sequence"/>
</dbReference>
<sequence length="51" mass="6123">MKEDFIFMNIQVTSPLRKVEYIYTVFDMFKDCDHLVSITKPKLSKSLFMDE</sequence>
<dbReference type="PATRIC" id="fig|1379.3.peg.393"/>
<evidence type="ECO:0000313" key="2">
    <source>
        <dbReference type="Proteomes" id="UP000070355"/>
    </source>
</evidence>
<name>A0A134A3Z8_9BACL</name>
<accession>A0A134A3Z8</accession>
<gene>
    <name evidence="1" type="ORF">HMPREF3186_00396</name>
</gene>
<evidence type="ECO:0000313" key="1">
    <source>
        <dbReference type="EMBL" id="KXB62451.1"/>
    </source>
</evidence>
<dbReference type="AlphaFoldDB" id="A0A134A3Z8"/>
<protein>
    <submittedName>
        <fullName evidence="1">Uncharacterized protein</fullName>
    </submittedName>
</protein>
<reference evidence="2" key="1">
    <citation type="submission" date="2016-01" db="EMBL/GenBank/DDBJ databases">
        <authorList>
            <person name="Mitreva M."/>
            <person name="Pepin K.H."/>
            <person name="Mihindukulasuriya K.A."/>
            <person name="Fulton R."/>
            <person name="Fronick C."/>
            <person name="O'Laughlin M."/>
            <person name="Miner T."/>
            <person name="Herter B."/>
            <person name="Rosa B.A."/>
            <person name="Cordes M."/>
            <person name="Tomlinson C."/>
            <person name="Wollam A."/>
            <person name="Palsikar V.B."/>
            <person name="Mardis E.R."/>
            <person name="Wilson R.K."/>
        </authorList>
    </citation>
    <scope>NUCLEOTIDE SEQUENCE [LARGE SCALE GENOMIC DNA]</scope>
    <source>
        <strain evidence="2">DNF01167</strain>
    </source>
</reference>
<comment type="caution">
    <text evidence="1">The sequence shown here is derived from an EMBL/GenBank/DDBJ whole genome shotgun (WGS) entry which is preliminary data.</text>
</comment>